<comment type="caution">
    <text evidence="1">The sequence shown here is derived from an EMBL/GenBank/DDBJ whole genome shotgun (WGS) entry which is preliminary data.</text>
</comment>
<name>A0A4S3JDP4_9EURO</name>
<dbReference type="VEuPathDB" id="FungiDB:EYZ11_008035"/>
<evidence type="ECO:0000313" key="2">
    <source>
        <dbReference type="Proteomes" id="UP000308092"/>
    </source>
</evidence>
<sequence>MTAGHVKLASLFWELKQVLISDATRYYSILLSRAGAGVQEFQMRLFAEQPTATIYSLVLAGHTTVTLVEIKIEVVKLLDTAVSKGFNIGQDPTDNLLGMAEVPSAGENTDVETLKAFFRNLQRLQALEHATLVGMHNEQMCTAPLASRIDVSLAALTSQIQLRQLLWRHRLQPPRSGPAAYFVNLLQMLKNTPSDSTKPTSPSLLDKLAARRPDQLTLQLRPCQWSDGIFHQKCRQPGPAIASTDPGG</sequence>
<reference evidence="1 2" key="1">
    <citation type="submission" date="2019-03" db="EMBL/GenBank/DDBJ databases">
        <title>The genome sequence of a newly discovered highly antifungal drug resistant Aspergillus species, Aspergillus tanneri NIH 1004.</title>
        <authorList>
            <person name="Mounaud S."/>
            <person name="Singh I."/>
            <person name="Joardar V."/>
            <person name="Pakala S."/>
            <person name="Pakala S."/>
            <person name="Venepally P."/>
            <person name="Hoover J."/>
            <person name="Nierman W."/>
            <person name="Chung J."/>
            <person name="Losada L."/>
        </authorList>
    </citation>
    <scope>NUCLEOTIDE SEQUENCE [LARGE SCALE GENOMIC DNA]</scope>
    <source>
        <strain evidence="1 2">NIH1004</strain>
    </source>
</reference>
<dbReference type="EMBL" id="SOSA01000330">
    <property type="protein sequence ID" value="THC92497.1"/>
    <property type="molecule type" value="Genomic_DNA"/>
</dbReference>
<evidence type="ECO:0000313" key="1">
    <source>
        <dbReference type="EMBL" id="THC92497.1"/>
    </source>
</evidence>
<organism evidence="1 2">
    <name type="scientific">Aspergillus tanneri</name>
    <dbReference type="NCBI Taxonomy" id="1220188"/>
    <lineage>
        <taxon>Eukaryota</taxon>
        <taxon>Fungi</taxon>
        <taxon>Dikarya</taxon>
        <taxon>Ascomycota</taxon>
        <taxon>Pezizomycotina</taxon>
        <taxon>Eurotiomycetes</taxon>
        <taxon>Eurotiomycetidae</taxon>
        <taxon>Eurotiales</taxon>
        <taxon>Aspergillaceae</taxon>
        <taxon>Aspergillus</taxon>
        <taxon>Aspergillus subgen. Circumdati</taxon>
    </lineage>
</organism>
<gene>
    <name evidence="1" type="ORF">EYZ11_008035</name>
</gene>
<proteinExistence type="predicted"/>
<dbReference type="Proteomes" id="UP000308092">
    <property type="component" value="Unassembled WGS sequence"/>
</dbReference>
<dbReference type="AlphaFoldDB" id="A0A4S3JDP4"/>
<protein>
    <submittedName>
        <fullName evidence="1">Uncharacterized protein</fullName>
    </submittedName>
</protein>
<accession>A0A4S3JDP4</accession>
<keyword evidence="2" id="KW-1185">Reference proteome</keyword>